<keyword evidence="3" id="KW-0813">Transport</keyword>
<dbReference type="OMA" id="WEDEELH"/>
<evidence type="ECO:0000256" key="13">
    <source>
        <dbReference type="SAM" id="Coils"/>
    </source>
</evidence>
<dbReference type="AlphaFoldDB" id="M7T6U6"/>
<feature type="domain" description="Ion transport" evidence="15">
    <location>
        <begin position="79"/>
        <end position="161"/>
    </location>
</feature>
<dbReference type="GO" id="GO:0034702">
    <property type="term" value="C:monoatomic ion channel complex"/>
    <property type="evidence" value="ECO:0007669"/>
    <property type="project" value="UniProtKB-KW"/>
</dbReference>
<evidence type="ECO:0000256" key="5">
    <source>
        <dbReference type="ARBA" id="ARBA00022692"/>
    </source>
</evidence>
<dbReference type="Pfam" id="PF00520">
    <property type="entry name" value="Ion_trans"/>
    <property type="match status" value="1"/>
</dbReference>
<dbReference type="GO" id="GO:0030171">
    <property type="term" value="F:voltage-gated proton channel activity"/>
    <property type="evidence" value="ECO:0007669"/>
    <property type="project" value="InterPro"/>
</dbReference>
<dbReference type="OrthoDB" id="427456at2759"/>
<feature type="transmembrane region" description="Helical" evidence="14">
    <location>
        <begin position="89"/>
        <end position="109"/>
    </location>
</feature>
<dbReference type="KEGG" id="ela:UCREL1_10686"/>
<feature type="transmembrane region" description="Helical" evidence="14">
    <location>
        <begin position="47"/>
        <end position="69"/>
    </location>
</feature>
<evidence type="ECO:0000313" key="17">
    <source>
        <dbReference type="Proteomes" id="UP000012174"/>
    </source>
</evidence>
<keyword evidence="10 14" id="KW-0472">Membrane</keyword>
<keyword evidence="17" id="KW-1185">Reference proteome</keyword>
<evidence type="ECO:0000256" key="8">
    <source>
        <dbReference type="ARBA" id="ARBA00023054"/>
    </source>
</evidence>
<evidence type="ECO:0000256" key="2">
    <source>
        <dbReference type="ARBA" id="ARBA00015897"/>
    </source>
</evidence>
<evidence type="ECO:0000256" key="4">
    <source>
        <dbReference type="ARBA" id="ARBA00022475"/>
    </source>
</evidence>
<keyword evidence="5 14" id="KW-0812">Transmembrane</keyword>
<dbReference type="InterPro" id="IPR027359">
    <property type="entry name" value="Volt_channel_dom_sf"/>
</dbReference>
<evidence type="ECO:0000256" key="1">
    <source>
        <dbReference type="ARBA" id="ARBA00004651"/>
    </source>
</evidence>
<name>M7T6U6_EUTLA</name>
<evidence type="ECO:0000256" key="7">
    <source>
        <dbReference type="ARBA" id="ARBA00022989"/>
    </source>
</evidence>
<feature type="coiled-coil region" evidence="13">
    <location>
        <begin position="164"/>
        <end position="191"/>
    </location>
</feature>
<dbReference type="Proteomes" id="UP000012174">
    <property type="component" value="Unassembled WGS sequence"/>
</dbReference>
<evidence type="ECO:0000259" key="15">
    <source>
        <dbReference type="Pfam" id="PF00520"/>
    </source>
</evidence>
<dbReference type="eggNOG" id="ENOG502QQMU">
    <property type="taxonomic scope" value="Eukaryota"/>
</dbReference>
<evidence type="ECO:0000256" key="12">
    <source>
        <dbReference type="ARBA" id="ARBA00031989"/>
    </source>
</evidence>
<evidence type="ECO:0000256" key="9">
    <source>
        <dbReference type="ARBA" id="ARBA00023065"/>
    </source>
</evidence>
<evidence type="ECO:0000256" key="3">
    <source>
        <dbReference type="ARBA" id="ARBA00022448"/>
    </source>
</evidence>
<keyword evidence="6" id="KW-0851">Voltage-gated channel</keyword>
<keyword evidence="8 13" id="KW-0175">Coiled coil</keyword>
<comment type="subcellular location">
    <subcellularLocation>
        <location evidence="1">Cell membrane</location>
        <topology evidence="1">Multi-pass membrane protein</topology>
    </subcellularLocation>
</comment>
<sequence>MSDNTPLLVQFPESEQQERGLVGTWNRTFHQTRQWAQRSIKSRAKHWVVLVLVILDVAGILSDIFIGLITCELGREDESWVGPTRQGLTTFSLVMSCVFMLELIMSVLADGLEYFKEKLHCFDAFVIVMGFAVDLLEHNVVEEIASLVVILRLWRFVKIVDEFSVEASEQTEDLRQRIEDLEKQNRDLRAQIGDRDGIASR</sequence>
<dbReference type="EMBL" id="KB707434">
    <property type="protein sequence ID" value="EMR62385.1"/>
    <property type="molecule type" value="Genomic_DNA"/>
</dbReference>
<evidence type="ECO:0000256" key="10">
    <source>
        <dbReference type="ARBA" id="ARBA00023136"/>
    </source>
</evidence>
<dbReference type="PANTHER" id="PTHR46480:SF1">
    <property type="entry name" value="VOLTAGE-GATED HYDROGEN CHANNEL 1"/>
    <property type="match status" value="1"/>
</dbReference>
<dbReference type="GO" id="GO:0005886">
    <property type="term" value="C:plasma membrane"/>
    <property type="evidence" value="ECO:0007669"/>
    <property type="project" value="UniProtKB-SubCell"/>
</dbReference>
<keyword evidence="7 14" id="KW-1133">Transmembrane helix</keyword>
<keyword evidence="11" id="KW-0407">Ion channel</keyword>
<dbReference type="HOGENOM" id="CLU_076372_1_2_1"/>
<proteinExistence type="predicted"/>
<organism evidence="16 17">
    <name type="scientific">Eutypa lata (strain UCR-EL1)</name>
    <name type="common">Grapevine dieback disease fungus</name>
    <name type="synonym">Eutypa armeniacae</name>
    <dbReference type="NCBI Taxonomy" id="1287681"/>
    <lineage>
        <taxon>Eukaryota</taxon>
        <taxon>Fungi</taxon>
        <taxon>Dikarya</taxon>
        <taxon>Ascomycota</taxon>
        <taxon>Pezizomycotina</taxon>
        <taxon>Sordariomycetes</taxon>
        <taxon>Xylariomycetidae</taxon>
        <taxon>Xylariales</taxon>
        <taxon>Diatrypaceae</taxon>
        <taxon>Eutypa</taxon>
    </lineage>
</organism>
<evidence type="ECO:0000313" key="16">
    <source>
        <dbReference type="EMBL" id="EMR62385.1"/>
    </source>
</evidence>
<keyword evidence="4" id="KW-1003">Cell membrane</keyword>
<protein>
    <recommendedName>
        <fullName evidence="2">Voltage-gated hydrogen channel 1</fullName>
    </recommendedName>
    <alternativeName>
        <fullName evidence="12">Hydrogen voltage-gated channel 1</fullName>
    </alternativeName>
</protein>
<dbReference type="Gene3D" id="1.20.120.350">
    <property type="entry name" value="Voltage-gated potassium channels. Chain C"/>
    <property type="match status" value="1"/>
</dbReference>
<keyword evidence="9" id="KW-0406">Ion transport</keyword>
<reference evidence="17" key="1">
    <citation type="journal article" date="2013" name="Genome Announc.">
        <title>Draft genome sequence of the grapevine dieback fungus Eutypa lata UCR-EL1.</title>
        <authorList>
            <person name="Blanco-Ulate B."/>
            <person name="Rolshausen P.E."/>
            <person name="Cantu D."/>
        </authorList>
    </citation>
    <scope>NUCLEOTIDE SEQUENCE [LARGE SCALE GENOMIC DNA]</scope>
    <source>
        <strain evidence="17">UCR-EL1</strain>
    </source>
</reference>
<dbReference type="InterPro" id="IPR005821">
    <property type="entry name" value="Ion_trans_dom"/>
</dbReference>
<evidence type="ECO:0000256" key="6">
    <source>
        <dbReference type="ARBA" id="ARBA00022882"/>
    </source>
</evidence>
<evidence type="ECO:0000256" key="14">
    <source>
        <dbReference type="SAM" id="Phobius"/>
    </source>
</evidence>
<accession>M7T6U6</accession>
<evidence type="ECO:0000256" key="11">
    <source>
        <dbReference type="ARBA" id="ARBA00023303"/>
    </source>
</evidence>
<dbReference type="InterPro" id="IPR031846">
    <property type="entry name" value="Hvcn1"/>
</dbReference>
<dbReference type="PANTHER" id="PTHR46480">
    <property type="entry name" value="F20B24.22"/>
    <property type="match status" value="1"/>
</dbReference>
<gene>
    <name evidence="16" type="ORF">UCREL1_10686</name>
</gene>